<keyword evidence="3" id="KW-1185">Reference proteome</keyword>
<accession>A0A841G6S8</accession>
<sequence>MKVPLAQLHDILPGPDTGIIDNLNLVASAFLIFILAICFLYRIYHTWPRHRLFRQARRELNLIFKNHQSNYIPAVNALLKKTASIYWKREDFAGLYTHEWLKFLDDASSCHFSRYSDQWESWSYSGSEISAKEKKEVLRECRKWLRSNRNRRPL</sequence>
<evidence type="ECO:0000313" key="2">
    <source>
        <dbReference type="EMBL" id="MBB6054844.1"/>
    </source>
</evidence>
<dbReference type="Pfam" id="PF14316">
    <property type="entry name" value="DUF4381"/>
    <property type="match status" value="1"/>
</dbReference>
<dbReference type="EMBL" id="JACHGR010000002">
    <property type="protein sequence ID" value="MBB6054844.1"/>
    <property type="molecule type" value="Genomic_DNA"/>
</dbReference>
<comment type="caution">
    <text evidence="2">The sequence shown here is derived from an EMBL/GenBank/DDBJ whole genome shotgun (WGS) entry which is preliminary data.</text>
</comment>
<proteinExistence type="predicted"/>
<keyword evidence="1" id="KW-0812">Transmembrane</keyword>
<feature type="transmembrane region" description="Helical" evidence="1">
    <location>
        <begin position="25"/>
        <end position="44"/>
    </location>
</feature>
<protein>
    <recommendedName>
        <fullName evidence="4">DUF4381 domain-containing protein</fullName>
    </recommendedName>
</protein>
<dbReference type="RefSeq" id="WP_188025646.1">
    <property type="nucleotide sequence ID" value="NZ_JACHGR010000002.1"/>
</dbReference>
<organism evidence="2 3">
    <name type="scientific">Tolumonas osonensis</name>
    <dbReference type="NCBI Taxonomy" id="675874"/>
    <lineage>
        <taxon>Bacteria</taxon>
        <taxon>Pseudomonadati</taxon>
        <taxon>Pseudomonadota</taxon>
        <taxon>Gammaproteobacteria</taxon>
        <taxon>Aeromonadales</taxon>
        <taxon>Aeromonadaceae</taxon>
        <taxon>Tolumonas</taxon>
    </lineage>
</organism>
<name>A0A841G6S8_9GAMM</name>
<dbReference type="Proteomes" id="UP000585721">
    <property type="component" value="Unassembled WGS sequence"/>
</dbReference>
<evidence type="ECO:0000313" key="3">
    <source>
        <dbReference type="Proteomes" id="UP000585721"/>
    </source>
</evidence>
<reference evidence="2 3" key="1">
    <citation type="submission" date="2020-08" db="EMBL/GenBank/DDBJ databases">
        <title>Genomic Encyclopedia of Type Strains, Phase IV (KMG-IV): sequencing the most valuable type-strain genomes for metagenomic binning, comparative biology and taxonomic classification.</title>
        <authorList>
            <person name="Goeker M."/>
        </authorList>
    </citation>
    <scope>NUCLEOTIDE SEQUENCE [LARGE SCALE GENOMIC DNA]</scope>
    <source>
        <strain evidence="2 3">DSM 22975</strain>
    </source>
</reference>
<keyword evidence="1" id="KW-1133">Transmembrane helix</keyword>
<evidence type="ECO:0008006" key="4">
    <source>
        <dbReference type="Google" id="ProtNLM"/>
    </source>
</evidence>
<gene>
    <name evidence="2" type="ORF">HNR75_000716</name>
</gene>
<keyword evidence="1" id="KW-0472">Membrane</keyword>
<dbReference type="InterPro" id="IPR025489">
    <property type="entry name" value="DUF4381"/>
</dbReference>
<dbReference type="AlphaFoldDB" id="A0A841G6S8"/>
<evidence type="ECO:0000256" key="1">
    <source>
        <dbReference type="SAM" id="Phobius"/>
    </source>
</evidence>